<evidence type="ECO:0000313" key="1">
    <source>
        <dbReference type="EMBL" id="QNE35445.1"/>
    </source>
</evidence>
<gene>
    <name evidence="1" type="ORF">F1C12_10105</name>
</gene>
<dbReference type="EMBL" id="CP043641">
    <property type="protein sequence ID" value="QNE35445.1"/>
    <property type="molecule type" value="Genomic_DNA"/>
</dbReference>
<dbReference type="InterPro" id="IPR043519">
    <property type="entry name" value="NT_sf"/>
</dbReference>
<proteinExistence type="predicted"/>
<reference evidence="2" key="1">
    <citation type="submission" date="2019-09" db="EMBL/GenBank/DDBJ databases">
        <title>Antimicrobial potential of Antarctic Bacteria.</title>
        <authorList>
            <person name="Benaud N."/>
            <person name="Edwards R.J."/>
            <person name="Ferrari B.C."/>
        </authorList>
    </citation>
    <scope>NUCLEOTIDE SEQUENCE [LARGE SCALE GENOMIC DNA]</scope>
    <source>
        <strain evidence="2">INR9</strain>
    </source>
</reference>
<dbReference type="Proteomes" id="UP000515511">
    <property type="component" value="Chromosome"/>
</dbReference>
<sequence length="225" mass="24908">MRLVRTDLVAGIPAPEAREIARRMSSTGHISRVARIVGDDQAQLAINALTSAGYLEPAGDDDADMWVTTIAGNALAQASFGKPISRKTADRLVAELVERAKKFNADPTYVVSVARLRVFGSYQREDVDPLGDVDVELIIAFRPNEEERTGAVKRYSKASGRRFNSYLDELFWPETELRQILKNRSAAINITQENVDLLTDRVRTIYAIEEDKSALPANGGRRAFG</sequence>
<name>A0A7G6YAD0_9MICO</name>
<dbReference type="AlphaFoldDB" id="A0A7G6YAD0"/>
<dbReference type="SUPFAM" id="SSF81301">
    <property type="entry name" value="Nucleotidyltransferase"/>
    <property type="match status" value="1"/>
</dbReference>
<organism evidence="1 2">
    <name type="scientific">Leifsonia shinshuensis</name>
    <dbReference type="NCBI Taxonomy" id="150026"/>
    <lineage>
        <taxon>Bacteria</taxon>
        <taxon>Bacillati</taxon>
        <taxon>Actinomycetota</taxon>
        <taxon>Actinomycetes</taxon>
        <taxon>Micrococcales</taxon>
        <taxon>Microbacteriaceae</taxon>
        <taxon>Leifsonia</taxon>
    </lineage>
</organism>
<dbReference type="KEGG" id="lse:F1C12_10105"/>
<protein>
    <submittedName>
        <fullName evidence="1">Uncharacterized protein</fullName>
    </submittedName>
</protein>
<evidence type="ECO:0000313" key="2">
    <source>
        <dbReference type="Proteomes" id="UP000515511"/>
    </source>
</evidence>
<accession>A0A7G6YAD0</accession>